<comment type="caution">
    <text evidence="2">The sequence shown here is derived from an EMBL/GenBank/DDBJ whole genome shotgun (WGS) entry which is preliminary data.</text>
</comment>
<feature type="region of interest" description="Disordered" evidence="1">
    <location>
        <begin position="116"/>
        <end position="143"/>
    </location>
</feature>
<gene>
    <name evidence="2" type="ORF">SDC9_198399</name>
</gene>
<protein>
    <recommendedName>
        <fullName evidence="3">Peptidylprolyl isomerase</fullName>
    </recommendedName>
</protein>
<proteinExistence type="predicted"/>
<feature type="compositionally biased region" description="Acidic residues" evidence="1">
    <location>
        <begin position="117"/>
        <end position="133"/>
    </location>
</feature>
<evidence type="ECO:0008006" key="3">
    <source>
        <dbReference type="Google" id="ProtNLM"/>
    </source>
</evidence>
<dbReference type="EMBL" id="VSSQ01115230">
    <property type="protein sequence ID" value="MPN50766.1"/>
    <property type="molecule type" value="Genomic_DNA"/>
</dbReference>
<evidence type="ECO:0000313" key="2">
    <source>
        <dbReference type="EMBL" id="MPN50766.1"/>
    </source>
</evidence>
<reference evidence="2" key="1">
    <citation type="submission" date="2019-08" db="EMBL/GenBank/DDBJ databases">
        <authorList>
            <person name="Kucharzyk K."/>
            <person name="Murdoch R.W."/>
            <person name="Higgins S."/>
            <person name="Loffler F."/>
        </authorList>
    </citation>
    <scope>NUCLEOTIDE SEQUENCE</scope>
</reference>
<organism evidence="2">
    <name type="scientific">bioreactor metagenome</name>
    <dbReference type="NCBI Taxonomy" id="1076179"/>
    <lineage>
        <taxon>unclassified sequences</taxon>
        <taxon>metagenomes</taxon>
        <taxon>ecological metagenomes</taxon>
    </lineage>
</organism>
<accession>A0A645IIG1</accession>
<sequence length="143" mass="15616">MQNPQTLADGYSVHKDSILWDPVFTQTAFSDKMVNVGDVSDPVIGSSGVHILKYLRDVPSGLIMTDAIRAEIIDYLKAVKENDAIMNAIADWTSQYQITYNEENILAATEAAKALEPDDDTMEAVPTDDEEAVEVPGVTEAPN</sequence>
<dbReference type="AlphaFoldDB" id="A0A645IIG1"/>
<name>A0A645IIG1_9ZZZZ</name>
<evidence type="ECO:0000256" key="1">
    <source>
        <dbReference type="SAM" id="MobiDB-lite"/>
    </source>
</evidence>